<evidence type="ECO:0000256" key="1">
    <source>
        <dbReference type="SAM" id="Coils"/>
    </source>
</evidence>
<sequence>MCDAISSLESAATVWAPSILPQAVLSYTGISIVLALAIFYMAYRQIPSEKLARLTSQMGVDEKLLDEAKTRCPRTMRGLLELEERLLQVKRTASEVKIRLLKAEEEEVWKDYLQTIREVMQTISDCRIDMKEIRTDILVIMEEETQRKLSEGVNKTRVTLATIYTPILHVPLNIRRRRGARPESISV</sequence>
<evidence type="ECO:0000313" key="4">
    <source>
        <dbReference type="Proteomes" id="UP001221142"/>
    </source>
</evidence>
<protein>
    <submittedName>
        <fullName evidence="3">Uncharacterized protein</fullName>
    </submittedName>
</protein>
<accession>A0AAD7B1J4</accession>
<dbReference type="AlphaFoldDB" id="A0AAD7B1J4"/>
<reference evidence="3" key="1">
    <citation type="submission" date="2023-03" db="EMBL/GenBank/DDBJ databases">
        <title>Massive genome expansion in bonnet fungi (Mycena s.s.) driven by repeated elements and novel gene families across ecological guilds.</title>
        <authorList>
            <consortium name="Lawrence Berkeley National Laboratory"/>
            <person name="Harder C.B."/>
            <person name="Miyauchi S."/>
            <person name="Viragh M."/>
            <person name="Kuo A."/>
            <person name="Thoen E."/>
            <person name="Andreopoulos B."/>
            <person name="Lu D."/>
            <person name="Skrede I."/>
            <person name="Drula E."/>
            <person name="Henrissat B."/>
            <person name="Morin E."/>
            <person name="Kohler A."/>
            <person name="Barry K."/>
            <person name="LaButti K."/>
            <person name="Morin E."/>
            <person name="Salamov A."/>
            <person name="Lipzen A."/>
            <person name="Mereny Z."/>
            <person name="Hegedus B."/>
            <person name="Baldrian P."/>
            <person name="Stursova M."/>
            <person name="Weitz H."/>
            <person name="Taylor A."/>
            <person name="Grigoriev I.V."/>
            <person name="Nagy L.G."/>
            <person name="Martin F."/>
            <person name="Kauserud H."/>
        </authorList>
    </citation>
    <scope>NUCLEOTIDE SEQUENCE</scope>
    <source>
        <strain evidence="3">9284</strain>
    </source>
</reference>
<keyword evidence="1" id="KW-0175">Coiled coil</keyword>
<name>A0AAD7B1J4_9AGAR</name>
<feature type="transmembrane region" description="Helical" evidence="2">
    <location>
        <begin position="24"/>
        <end position="43"/>
    </location>
</feature>
<dbReference type="Proteomes" id="UP001221142">
    <property type="component" value="Unassembled WGS sequence"/>
</dbReference>
<keyword evidence="4" id="KW-1185">Reference proteome</keyword>
<evidence type="ECO:0000313" key="3">
    <source>
        <dbReference type="EMBL" id="KAJ7607558.1"/>
    </source>
</evidence>
<evidence type="ECO:0000256" key="2">
    <source>
        <dbReference type="SAM" id="Phobius"/>
    </source>
</evidence>
<gene>
    <name evidence="3" type="ORF">FB45DRAFT_947911</name>
</gene>
<keyword evidence="2" id="KW-0472">Membrane</keyword>
<keyword evidence="2" id="KW-1133">Transmembrane helix</keyword>
<dbReference type="EMBL" id="JARKIF010000049">
    <property type="protein sequence ID" value="KAJ7607558.1"/>
    <property type="molecule type" value="Genomic_DNA"/>
</dbReference>
<proteinExistence type="predicted"/>
<keyword evidence="2" id="KW-0812">Transmembrane</keyword>
<organism evidence="3 4">
    <name type="scientific">Roridomyces roridus</name>
    <dbReference type="NCBI Taxonomy" id="1738132"/>
    <lineage>
        <taxon>Eukaryota</taxon>
        <taxon>Fungi</taxon>
        <taxon>Dikarya</taxon>
        <taxon>Basidiomycota</taxon>
        <taxon>Agaricomycotina</taxon>
        <taxon>Agaricomycetes</taxon>
        <taxon>Agaricomycetidae</taxon>
        <taxon>Agaricales</taxon>
        <taxon>Marasmiineae</taxon>
        <taxon>Mycenaceae</taxon>
        <taxon>Roridomyces</taxon>
    </lineage>
</organism>
<feature type="coiled-coil region" evidence="1">
    <location>
        <begin position="79"/>
        <end position="106"/>
    </location>
</feature>
<comment type="caution">
    <text evidence="3">The sequence shown here is derived from an EMBL/GenBank/DDBJ whole genome shotgun (WGS) entry which is preliminary data.</text>
</comment>